<accession>A0A368N684</accession>
<reference evidence="1 2" key="1">
    <citation type="submission" date="2018-07" db="EMBL/GenBank/DDBJ databases">
        <title>Chryseobacterium lacus sp. nov., isolated from lake water.</title>
        <authorList>
            <person name="Li C.-M."/>
        </authorList>
    </citation>
    <scope>NUCLEOTIDE SEQUENCE [LARGE SCALE GENOMIC DNA]</scope>
    <source>
        <strain evidence="1 2">YLOS41</strain>
    </source>
</reference>
<name>A0A368N684_9FLAO</name>
<dbReference type="Proteomes" id="UP000252172">
    <property type="component" value="Unassembled WGS sequence"/>
</dbReference>
<keyword evidence="1" id="KW-0031">Aminopeptidase</keyword>
<proteinExistence type="predicted"/>
<protein>
    <submittedName>
        <fullName evidence="1">Aminopeptidase</fullName>
    </submittedName>
</protein>
<dbReference type="OrthoDB" id="9813075at2"/>
<dbReference type="GO" id="GO:0004177">
    <property type="term" value="F:aminopeptidase activity"/>
    <property type="evidence" value="ECO:0007669"/>
    <property type="project" value="UniProtKB-KW"/>
</dbReference>
<dbReference type="EMBL" id="QPIE01000001">
    <property type="protein sequence ID" value="RCU45025.1"/>
    <property type="molecule type" value="Genomic_DNA"/>
</dbReference>
<evidence type="ECO:0000313" key="2">
    <source>
        <dbReference type="Proteomes" id="UP000252172"/>
    </source>
</evidence>
<dbReference type="Gene3D" id="1.10.390.10">
    <property type="entry name" value="Neutral Protease Domain 2"/>
    <property type="match status" value="1"/>
</dbReference>
<keyword evidence="1" id="KW-0378">Hydrolase</keyword>
<keyword evidence="1" id="KW-0645">Protease</keyword>
<sequence length="940" mass="109939">MLREIFVALWILGNFALVSAQRDSIYIKATVSEDLKTIQVRQEINFVNKSETPMQDIRLLNWVAAYQNRGTALYEREIEDRNREFHFAKPEELGTLNSLMISIDGKTSEEPKKLNSENLYFSLSEPLLPGERKKIELQYELKLPSASFTGYGVAEDQVLLKYFFLTPDSFQNLHREEKHFRDMEETSSHSIFWTVNLDVPANHYAKSNLQEIAPYYFRGFLKNDPEILISSRNYPKINIGIDGKKTEVHFGYPLTQEEKEKLEFYLPRQLAFIQKNTGILPENIFISEKFRKKEDFFGNDDIVLWKFRFPLFTPSENIDLDYFSVISQSIINENLITYKEEDHWLKNGIKTYLELDYLKTHYPEHKLLGMLPEASIFGIQPLKIFHASRLKLIERYGIAYRYMMTENLDQKIGEEFSDLSNFNETVISKFETGSLFNFVAEKMGTEKFHDFLRQYFSENSNRPIDTDDFLKQLAYSSNNSSAFLANLIEKKHRVNFKIKNFMRHDGKLLVKVKKDTADPVPFKLETISKDGQTNTHWFETPPAPSEEYYEVPESDAHKLVINSGHFFPESKFRDNYLYTKGFFSNTKKIRLKILKDIPNPEYNEIYLEPRLKFNAYDNVLFGLNFRNESLFRSKLAYSVTPYYSSGTGKLTGSAGTSYTFLPPESFFRNIILGVNGSYFHYDYHLAYQQYSAFTMFNFAKEPRSAIDRGISFSYNYYFRDLTPQMILENEYQKYNLWNLNYRYVDNSLIHEKSFGTAFQMMEDFQKVSAEAFYRYEFAPHKKISFRLFGGYFLSNNTRNDIFDFGISKVSNYSFSYGLLGQSATSGILSQQFVLADGGFKSLIDTTANQWIGSLNVDSHVWKMFHVYADAGMYKNKGSDPKFIWDSGVKVRIIPDFLEIYLPVYSTLGFEPSFKDYASRIRFTLVMNLGAVVNTFRRGWY</sequence>
<dbReference type="InterPro" id="IPR027268">
    <property type="entry name" value="Peptidase_M4/M1_CTD_sf"/>
</dbReference>
<comment type="caution">
    <text evidence="1">The sequence shown here is derived from an EMBL/GenBank/DDBJ whole genome shotgun (WGS) entry which is preliminary data.</text>
</comment>
<dbReference type="AlphaFoldDB" id="A0A368N684"/>
<evidence type="ECO:0000313" key="1">
    <source>
        <dbReference type="EMBL" id="RCU45025.1"/>
    </source>
</evidence>
<organism evidence="1 2">
    <name type="scientific">Chryseobacterium lacus</name>
    <dbReference type="NCBI Taxonomy" id="2058346"/>
    <lineage>
        <taxon>Bacteria</taxon>
        <taxon>Pseudomonadati</taxon>
        <taxon>Bacteroidota</taxon>
        <taxon>Flavobacteriia</taxon>
        <taxon>Flavobacteriales</taxon>
        <taxon>Weeksellaceae</taxon>
        <taxon>Chryseobacterium group</taxon>
        <taxon>Chryseobacterium</taxon>
    </lineage>
</organism>
<keyword evidence="2" id="KW-1185">Reference proteome</keyword>
<gene>
    <name evidence="1" type="ORF">DQ356_00400</name>
</gene>